<dbReference type="EMBL" id="RYZI01000019">
    <property type="protein sequence ID" value="RWA13801.1"/>
    <property type="molecule type" value="Genomic_DNA"/>
</dbReference>
<organism evidence="2 3">
    <name type="scientific">Xylaria grammica</name>
    <dbReference type="NCBI Taxonomy" id="363999"/>
    <lineage>
        <taxon>Eukaryota</taxon>
        <taxon>Fungi</taxon>
        <taxon>Dikarya</taxon>
        <taxon>Ascomycota</taxon>
        <taxon>Pezizomycotina</taxon>
        <taxon>Sordariomycetes</taxon>
        <taxon>Xylariomycetidae</taxon>
        <taxon>Xylariales</taxon>
        <taxon>Xylariaceae</taxon>
        <taxon>Xylaria</taxon>
    </lineage>
</organism>
<sequence length="171" mass="19430">MSALEESQTDDFEGPSTSQPQLEDTGSQVDGIRPRFDPTPLQPPPPQSWLDPKGDLRIDVGMFPAKSFVVCSRTLARTSPFWDKMLYGEFRESKPCPEDGNLEWTVKLPEDNTTAMGLLLNIVHGRFDVVPSYEDPIYIRDLYDISVVTDKYDMAYVLKPWAKGWLRSTLL</sequence>
<dbReference type="STRING" id="363999.A0A439DHC2"/>
<feature type="region of interest" description="Disordered" evidence="1">
    <location>
        <begin position="1"/>
        <end position="52"/>
    </location>
</feature>
<accession>A0A439DHC2</accession>
<name>A0A439DHC2_9PEZI</name>
<dbReference type="Proteomes" id="UP000286045">
    <property type="component" value="Unassembled WGS sequence"/>
</dbReference>
<protein>
    <recommendedName>
        <fullName evidence="4">BTB domain-containing protein</fullName>
    </recommendedName>
</protein>
<keyword evidence="3" id="KW-1185">Reference proteome</keyword>
<comment type="caution">
    <text evidence="2">The sequence shown here is derived from an EMBL/GenBank/DDBJ whole genome shotgun (WGS) entry which is preliminary data.</text>
</comment>
<evidence type="ECO:0000256" key="1">
    <source>
        <dbReference type="SAM" id="MobiDB-lite"/>
    </source>
</evidence>
<reference evidence="2 3" key="1">
    <citation type="submission" date="2018-12" db="EMBL/GenBank/DDBJ databases">
        <title>Draft genome sequence of Xylaria grammica IHI A82.</title>
        <authorList>
            <person name="Buettner E."/>
            <person name="Kellner H."/>
        </authorList>
    </citation>
    <scope>NUCLEOTIDE SEQUENCE [LARGE SCALE GENOMIC DNA]</scope>
    <source>
        <strain evidence="2 3">IHI A82</strain>
    </source>
</reference>
<dbReference type="Gene3D" id="3.30.710.10">
    <property type="entry name" value="Potassium Channel Kv1.1, Chain A"/>
    <property type="match status" value="1"/>
</dbReference>
<feature type="compositionally biased region" description="Polar residues" evidence="1">
    <location>
        <begin position="15"/>
        <end position="28"/>
    </location>
</feature>
<evidence type="ECO:0000313" key="2">
    <source>
        <dbReference type="EMBL" id="RWA13801.1"/>
    </source>
</evidence>
<gene>
    <name evidence="2" type="ORF">EKO27_g1300</name>
</gene>
<evidence type="ECO:0000313" key="3">
    <source>
        <dbReference type="Proteomes" id="UP000286045"/>
    </source>
</evidence>
<evidence type="ECO:0008006" key="4">
    <source>
        <dbReference type="Google" id="ProtNLM"/>
    </source>
</evidence>
<dbReference type="InterPro" id="IPR011333">
    <property type="entry name" value="SKP1/BTB/POZ_sf"/>
</dbReference>
<dbReference type="AlphaFoldDB" id="A0A439DHC2"/>
<proteinExistence type="predicted"/>